<dbReference type="InterPro" id="IPR007848">
    <property type="entry name" value="Small_mtfrase_dom"/>
</dbReference>
<proteinExistence type="predicted"/>
<keyword evidence="5" id="KW-0949">S-adenosyl-L-methionine</keyword>
<protein>
    <submittedName>
        <fullName evidence="7">16S rRNA m(2)G 1207 methyltransferase</fullName>
    </submittedName>
</protein>
<evidence type="ECO:0000313" key="7">
    <source>
        <dbReference type="EMBL" id="SHH27130.1"/>
    </source>
</evidence>
<gene>
    <name evidence="7" type="ORF">SAMN04488044_2234</name>
</gene>
<dbReference type="Gene3D" id="3.40.50.150">
    <property type="entry name" value="Vaccinia Virus protein VP39"/>
    <property type="match status" value="2"/>
</dbReference>
<dbReference type="SUPFAM" id="SSF53335">
    <property type="entry name" value="S-adenosyl-L-methionine-dependent methyltransferases"/>
    <property type="match status" value="1"/>
</dbReference>
<dbReference type="PROSITE" id="PS00092">
    <property type="entry name" value="N6_MTASE"/>
    <property type="match status" value="1"/>
</dbReference>
<evidence type="ECO:0000313" key="8">
    <source>
        <dbReference type="Proteomes" id="UP000184211"/>
    </source>
</evidence>
<dbReference type="RefSeq" id="WP_072793115.1">
    <property type="nucleotide sequence ID" value="NZ_FQWM01000004.1"/>
</dbReference>
<dbReference type="GO" id="GO:0032259">
    <property type="term" value="P:methylation"/>
    <property type="evidence" value="ECO:0007669"/>
    <property type="project" value="UniProtKB-KW"/>
</dbReference>
<name>A0A1M5RLR1_9RHOB</name>
<evidence type="ECO:0000256" key="4">
    <source>
        <dbReference type="ARBA" id="ARBA00022679"/>
    </source>
</evidence>
<evidence type="ECO:0000256" key="1">
    <source>
        <dbReference type="ARBA" id="ARBA00022490"/>
    </source>
</evidence>
<evidence type="ECO:0000256" key="3">
    <source>
        <dbReference type="ARBA" id="ARBA00022603"/>
    </source>
</evidence>
<evidence type="ECO:0000256" key="2">
    <source>
        <dbReference type="ARBA" id="ARBA00022552"/>
    </source>
</evidence>
<keyword evidence="1" id="KW-0963">Cytoplasm</keyword>
<dbReference type="AlphaFoldDB" id="A0A1M5RLR1"/>
<dbReference type="GO" id="GO:0006364">
    <property type="term" value="P:rRNA processing"/>
    <property type="evidence" value="ECO:0007669"/>
    <property type="project" value="UniProtKB-KW"/>
</dbReference>
<reference evidence="8" key="1">
    <citation type="submission" date="2016-11" db="EMBL/GenBank/DDBJ databases">
        <authorList>
            <person name="Varghese N."/>
            <person name="Submissions S."/>
        </authorList>
    </citation>
    <scope>NUCLEOTIDE SEQUENCE [LARGE SCALE GENOMIC DNA]</scope>
    <source>
        <strain evidence="8">DSM 28223</strain>
    </source>
</reference>
<feature type="domain" description="Methyltransferase small" evidence="6">
    <location>
        <begin position="155"/>
        <end position="317"/>
    </location>
</feature>
<sequence>MSSSRLSLAVESGQLELPSEGLIAVFSPSSVVDLSVLPRERVQIITGSKPEYDAFRQAGYEVSVKASEAYAAAIVCLPRAKIEARSLIAQAVAASDLVLVDGQKTDGVASIMKDCRKRASVEGAISKAHGKLFWFSCGDFTDWNVAAHSEIDGGFITSPGVFSADGVDPASAALVAALPAKLGRQVADLGAGWGYLSQSILKRTDVETLYLVEANHAALECARVNVTDDRADFHWADATTWEPRAKMNAVVMNPPFHTGRAADPSLGRAFILAAARMLAPNGQLWMVANRHLPYEAALNELFAKVTEVTGDNRFKIFCAERPTRTGR</sequence>
<dbReference type="STRING" id="870908.SAMN04488044_2234"/>
<keyword evidence="3 7" id="KW-0489">Methyltransferase</keyword>
<dbReference type="PANTHER" id="PTHR47816:SF4">
    <property type="entry name" value="RIBOSOMAL RNA SMALL SUBUNIT METHYLTRANSFERASE C"/>
    <property type="match status" value="1"/>
</dbReference>
<dbReference type="GO" id="GO:0008170">
    <property type="term" value="F:N-methyltransferase activity"/>
    <property type="evidence" value="ECO:0007669"/>
    <property type="project" value="UniProtKB-ARBA"/>
</dbReference>
<keyword evidence="8" id="KW-1185">Reference proteome</keyword>
<dbReference type="InterPro" id="IPR046977">
    <property type="entry name" value="RsmC/RlmG"/>
</dbReference>
<keyword evidence="2" id="KW-0698">rRNA processing</keyword>
<dbReference type="InterPro" id="IPR002052">
    <property type="entry name" value="DNA_methylase_N6_adenine_CS"/>
</dbReference>
<dbReference type="GO" id="GO:0003676">
    <property type="term" value="F:nucleic acid binding"/>
    <property type="evidence" value="ECO:0007669"/>
    <property type="project" value="InterPro"/>
</dbReference>
<dbReference type="EMBL" id="FQWM01000004">
    <property type="protein sequence ID" value="SHH27130.1"/>
    <property type="molecule type" value="Genomic_DNA"/>
</dbReference>
<keyword evidence="4 7" id="KW-0808">Transferase</keyword>
<evidence type="ECO:0000256" key="5">
    <source>
        <dbReference type="ARBA" id="ARBA00022691"/>
    </source>
</evidence>
<dbReference type="GO" id="GO:0008757">
    <property type="term" value="F:S-adenosylmethionine-dependent methyltransferase activity"/>
    <property type="evidence" value="ECO:0007669"/>
    <property type="project" value="InterPro"/>
</dbReference>
<dbReference type="PANTHER" id="PTHR47816">
    <property type="entry name" value="RIBOSOMAL RNA SMALL SUBUNIT METHYLTRANSFERASE C"/>
    <property type="match status" value="1"/>
</dbReference>
<dbReference type="InterPro" id="IPR029063">
    <property type="entry name" value="SAM-dependent_MTases_sf"/>
</dbReference>
<dbReference type="CDD" id="cd02440">
    <property type="entry name" value="AdoMet_MTases"/>
    <property type="match status" value="1"/>
</dbReference>
<accession>A0A1M5RLR1</accession>
<evidence type="ECO:0000259" key="6">
    <source>
        <dbReference type="Pfam" id="PF05175"/>
    </source>
</evidence>
<organism evidence="7 8">
    <name type="scientific">Cognatishimia maritima</name>
    <dbReference type="NCBI Taxonomy" id="870908"/>
    <lineage>
        <taxon>Bacteria</taxon>
        <taxon>Pseudomonadati</taxon>
        <taxon>Pseudomonadota</taxon>
        <taxon>Alphaproteobacteria</taxon>
        <taxon>Rhodobacterales</taxon>
        <taxon>Paracoccaceae</taxon>
        <taxon>Cognatishimia</taxon>
    </lineage>
</organism>
<dbReference type="Proteomes" id="UP000184211">
    <property type="component" value="Unassembled WGS sequence"/>
</dbReference>
<dbReference type="OrthoDB" id="9816072at2"/>
<dbReference type="Pfam" id="PF05175">
    <property type="entry name" value="MTS"/>
    <property type="match status" value="1"/>
</dbReference>